<feature type="transmembrane region" description="Helical" evidence="1">
    <location>
        <begin position="89"/>
        <end position="108"/>
    </location>
</feature>
<comment type="caution">
    <text evidence="2">The sequence shown here is derived from an EMBL/GenBank/DDBJ whole genome shotgun (WGS) entry which is preliminary data.</text>
</comment>
<evidence type="ECO:0000313" key="2">
    <source>
        <dbReference type="EMBL" id="MFC7080665.1"/>
    </source>
</evidence>
<organism evidence="2 3">
    <name type="scientific">Halorussus caseinilyticus</name>
    <dbReference type="NCBI Taxonomy" id="3034025"/>
    <lineage>
        <taxon>Archaea</taxon>
        <taxon>Methanobacteriati</taxon>
        <taxon>Methanobacteriota</taxon>
        <taxon>Stenosarchaea group</taxon>
        <taxon>Halobacteria</taxon>
        <taxon>Halobacteriales</taxon>
        <taxon>Haladaptataceae</taxon>
        <taxon>Halorussus</taxon>
    </lineage>
</organism>
<sequence length="249" mass="28122">MSYESNNNSDPTPEGFTYSLVHSLVSPYWQFNILEVSYMSMGMVLAAVNHDWSWQLWAIAMPFMWFAGEGANNLDLADEGMTVDIDSRVQYAVGYLMLGAAVVLGGVLSWMTSWWFFSFVVLGAFGAVAYNLELFDGRLHDREYVTGVGNLGFTAAWIPTVSGYFLLSPEFDVQLLGVSIFSFGLMLILMAIDYVTEDLKEQKYEAFDIEYTRDVDAKLERLQRRAAKQHPMHNYALLIMAVGLALMFL</sequence>
<reference evidence="2 3" key="1">
    <citation type="journal article" date="2019" name="Int. J. Syst. Evol. Microbiol.">
        <title>The Global Catalogue of Microorganisms (GCM) 10K type strain sequencing project: providing services to taxonomists for standard genome sequencing and annotation.</title>
        <authorList>
            <consortium name="The Broad Institute Genomics Platform"/>
            <consortium name="The Broad Institute Genome Sequencing Center for Infectious Disease"/>
            <person name="Wu L."/>
            <person name="Ma J."/>
        </authorList>
    </citation>
    <scope>NUCLEOTIDE SEQUENCE [LARGE SCALE GENOMIC DNA]</scope>
    <source>
        <strain evidence="2 3">DT72</strain>
    </source>
</reference>
<feature type="transmembrane region" description="Helical" evidence="1">
    <location>
        <begin position="173"/>
        <end position="195"/>
    </location>
</feature>
<feature type="transmembrane region" description="Helical" evidence="1">
    <location>
        <begin position="144"/>
        <end position="167"/>
    </location>
</feature>
<dbReference type="AlphaFoldDB" id="A0ABD5WMN5"/>
<evidence type="ECO:0000313" key="3">
    <source>
        <dbReference type="Proteomes" id="UP001596407"/>
    </source>
</evidence>
<keyword evidence="1" id="KW-0472">Membrane</keyword>
<proteinExistence type="predicted"/>
<dbReference type="EMBL" id="JBHSZH010000005">
    <property type="protein sequence ID" value="MFC7080665.1"/>
    <property type="molecule type" value="Genomic_DNA"/>
</dbReference>
<gene>
    <name evidence="2" type="ORF">ACFQJ6_11615</name>
</gene>
<keyword evidence="1" id="KW-1133">Transmembrane helix</keyword>
<accession>A0ABD5WMN5</accession>
<dbReference type="RefSeq" id="WP_276281473.1">
    <property type="nucleotide sequence ID" value="NZ_CP119809.1"/>
</dbReference>
<name>A0ABD5WMN5_9EURY</name>
<dbReference type="Proteomes" id="UP001596407">
    <property type="component" value="Unassembled WGS sequence"/>
</dbReference>
<evidence type="ECO:0008006" key="4">
    <source>
        <dbReference type="Google" id="ProtNLM"/>
    </source>
</evidence>
<evidence type="ECO:0000256" key="1">
    <source>
        <dbReference type="SAM" id="Phobius"/>
    </source>
</evidence>
<keyword evidence="1" id="KW-0812">Transmembrane</keyword>
<protein>
    <recommendedName>
        <fullName evidence="4">Prenyltransferase</fullName>
    </recommendedName>
</protein>
<feature type="transmembrane region" description="Helical" evidence="1">
    <location>
        <begin position="114"/>
        <end position="132"/>
    </location>
</feature>
<keyword evidence="3" id="KW-1185">Reference proteome</keyword>
<feature type="transmembrane region" description="Helical" evidence="1">
    <location>
        <begin position="232"/>
        <end position="248"/>
    </location>
</feature>
<dbReference type="GeneID" id="79302676"/>